<evidence type="ECO:0000313" key="5">
    <source>
        <dbReference type="EMBL" id="ACZ07547.1"/>
    </source>
</evidence>
<feature type="binding site" evidence="1">
    <location>
        <position position="188"/>
    </location>
    <ligand>
        <name>Zn(2+)</name>
        <dbReference type="ChEBI" id="CHEBI:29105"/>
        <label>2</label>
    </ligand>
</feature>
<dbReference type="EMBL" id="CP001739">
    <property type="protein sequence ID" value="ACZ07547.1"/>
    <property type="molecule type" value="Genomic_DNA"/>
</dbReference>
<keyword evidence="1" id="KW-0862">Zinc</keyword>
<dbReference type="InterPro" id="IPR006680">
    <property type="entry name" value="Amidohydro-rel"/>
</dbReference>
<dbReference type="InterPro" id="IPR020043">
    <property type="entry name" value="Deacetylase_Atu3266-like"/>
</dbReference>
<proteinExistence type="predicted"/>
<dbReference type="SUPFAM" id="SSF51338">
    <property type="entry name" value="Composite domain of metallo-dependent hydrolases"/>
    <property type="match status" value="1"/>
</dbReference>
<evidence type="ECO:0000256" key="1">
    <source>
        <dbReference type="PIRSR" id="PIRSR039004-1"/>
    </source>
</evidence>
<evidence type="ECO:0000259" key="4">
    <source>
        <dbReference type="Pfam" id="PF01979"/>
    </source>
</evidence>
<dbReference type="SUPFAM" id="SSF51556">
    <property type="entry name" value="Metallo-dependent hydrolases"/>
    <property type="match status" value="1"/>
</dbReference>
<dbReference type="PANTHER" id="PTHR42717">
    <property type="entry name" value="DIHYDROOROTASE-RELATED"/>
    <property type="match status" value="1"/>
</dbReference>
<accession>D1APW9</accession>
<organism evidence="5 6">
    <name type="scientific">Sebaldella termitidis (strain ATCC 33386 / NCTC 11300)</name>
    <dbReference type="NCBI Taxonomy" id="526218"/>
    <lineage>
        <taxon>Bacteria</taxon>
        <taxon>Fusobacteriati</taxon>
        <taxon>Fusobacteriota</taxon>
        <taxon>Fusobacteriia</taxon>
        <taxon>Fusobacteriales</taxon>
        <taxon>Leptotrichiaceae</taxon>
        <taxon>Sebaldella</taxon>
    </lineage>
</organism>
<dbReference type="GO" id="GO:0019213">
    <property type="term" value="F:deacetylase activity"/>
    <property type="evidence" value="ECO:0007669"/>
    <property type="project" value="InterPro"/>
</dbReference>
<protein>
    <submittedName>
        <fullName evidence="5">Amidohydrolase</fullName>
    </submittedName>
</protein>
<dbReference type="AlphaFoldDB" id="D1APW9"/>
<feature type="binding site" evidence="1">
    <location>
        <position position="211"/>
    </location>
    <ligand>
        <name>Zn(2+)</name>
        <dbReference type="ChEBI" id="CHEBI:29105"/>
        <label>2</label>
    </ligand>
</feature>
<feature type="domain" description="Amidohydrolase-related" evidence="4">
    <location>
        <begin position="53"/>
        <end position="357"/>
    </location>
</feature>
<feature type="binding site" evidence="1">
    <location>
        <position position="60"/>
    </location>
    <ligand>
        <name>Zn(2+)</name>
        <dbReference type="ChEBI" id="CHEBI:29105"/>
        <label>1</label>
    </ligand>
</feature>
<evidence type="ECO:0000256" key="2">
    <source>
        <dbReference type="PIRSR" id="PIRSR039004-2"/>
    </source>
</evidence>
<dbReference type="Pfam" id="PF01979">
    <property type="entry name" value="Amidohydro_1"/>
    <property type="match status" value="1"/>
</dbReference>
<dbReference type="NCBIfam" id="NF006689">
    <property type="entry name" value="PRK09237.1"/>
    <property type="match status" value="1"/>
</dbReference>
<sequence length="370" mass="40604">MLIKNGVLIDKNNGFHLSRKDIRVEDGLIKEVADDLLPYENEEIVDISGLVAAPGFTDIHTHVYHGKTAIGIDPDRVGVEQGVTAVVDAGTAGADTFEDFYERIIKKAKTRVYAFLNIASPGLLSLSELTDLSNIEFEKVKETVEKYKDVIVGIKARASGSVVGENGAEPIRIAKEIAKKLGLPIMVHIGNAPPKVEEVLNFMEKGDIITHCFHNKVNNLIREIGILPEAKAARERGVLFDVGHGNASFSFDTGAKGIADGFIPDFLSTDIYDKNIEKPVKSQITTLNKMLYLGLTLEDCINKLTREPAKALSLGETGEIKTGYRADFTIFELVDNYTELTDSVDKTVKQKPYVKGKYSIVGGKVYECVQ</sequence>
<dbReference type="HOGENOM" id="CLU_036699_2_0_0"/>
<keyword evidence="6" id="KW-1185">Reference proteome</keyword>
<feature type="site" description="Transition state stabilizer" evidence="3">
    <location>
        <position position="157"/>
    </location>
</feature>
<evidence type="ECO:0000313" key="6">
    <source>
        <dbReference type="Proteomes" id="UP000000845"/>
    </source>
</evidence>
<dbReference type="Gene3D" id="3.20.20.140">
    <property type="entry name" value="Metal-dependent hydrolases"/>
    <property type="match status" value="1"/>
</dbReference>
<gene>
    <name evidence="5" type="ordered locus">Sterm_0675</name>
</gene>
<feature type="modified residue" description="N6-carboxylysine" evidence="2">
    <location>
        <position position="155"/>
    </location>
</feature>
<keyword evidence="1" id="KW-0479">Metal-binding</keyword>
<dbReference type="InterPro" id="IPR011059">
    <property type="entry name" value="Metal-dep_hydrolase_composite"/>
</dbReference>
<dbReference type="KEGG" id="str:Sterm_0675"/>
<feature type="binding site" description="via carbamate group" evidence="1">
    <location>
        <position position="155"/>
    </location>
    <ligand>
        <name>Zn(2+)</name>
        <dbReference type="ChEBI" id="CHEBI:29105"/>
        <label>1</label>
    </ligand>
</feature>
<dbReference type="STRING" id="526218.Sterm_0675"/>
<evidence type="ECO:0000256" key="3">
    <source>
        <dbReference type="PIRSR" id="PIRSR039004-3"/>
    </source>
</evidence>
<dbReference type="GO" id="GO:0046872">
    <property type="term" value="F:metal ion binding"/>
    <property type="evidence" value="ECO:0007669"/>
    <property type="project" value="UniProtKB-KW"/>
</dbReference>
<reference evidence="5 6" key="2">
    <citation type="journal article" date="2010" name="Stand. Genomic Sci.">
        <title>Complete genome sequence of Sebaldella termitidis type strain (NCTC 11300).</title>
        <authorList>
            <person name="Harmon-Smith M."/>
            <person name="Celia L."/>
            <person name="Chertkov O."/>
            <person name="Lapidus A."/>
            <person name="Copeland A."/>
            <person name="Glavina Del Rio T."/>
            <person name="Nolan M."/>
            <person name="Lucas S."/>
            <person name="Tice H."/>
            <person name="Cheng J.F."/>
            <person name="Han C."/>
            <person name="Detter J.C."/>
            <person name="Bruce D."/>
            <person name="Goodwin L."/>
            <person name="Pitluck S."/>
            <person name="Pati A."/>
            <person name="Liolios K."/>
            <person name="Ivanova N."/>
            <person name="Mavromatis K."/>
            <person name="Mikhailova N."/>
            <person name="Chen A."/>
            <person name="Palaniappan K."/>
            <person name="Land M."/>
            <person name="Hauser L."/>
            <person name="Chang Y.J."/>
            <person name="Jeffries C.D."/>
            <person name="Brettin T."/>
            <person name="Goker M."/>
            <person name="Beck B."/>
            <person name="Bristow J."/>
            <person name="Eisen J.A."/>
            <person name="Markowitz V."/>
            <person name="Hugenholtz P."/>
            <person name="Kyrpides N.C."/>
            <person name="Klenk H.P."/>
            <person name="Chen F."/>
        </authorList>
    </citation>
    <scope>NUCLEOTIDE SEQUENCE [LARGE SCALE GENOMIC DNA]</scope>
    <source>
        <strain evidence="6">ATCC 33386 / NCTC 11300</strain>
    </source>
</reference>
<dbReference type="eggNOG" id="COG3964">
    <property type="taxonomic scope" value="Bacteria"/>
</dbReference>
<reference evidence="6" key="1">
    <citation type="submission" date="2009-09" db="EMBL/GenBank/DDBJ databases">
        <title>The complete chromosome of Sebaldella termitidis ATCC 33386.</title>
        <authorList>
            <consortium name="US DOE Joint Genome Institute (JGI-PGF)"/>
            <person name="Lucas S."/>
            <person name="Copeland A."/>
            <person name="Lapidus A."/>
            <person name="Glavina del Rio T."/>
            <person name="Dalin E."/>
            <person name="Tice H."/>
            <person name="Bruce D."/>
            <person name="Goodwin L."/>
            <person name="Pitluck S."/>
            <person name="Kyrpides N."/>
            <person name="Mavromatis K."/>
            <person name="Ivanova N."/>
            <person name="Mikhailova N."/>
            <person name="Sims D."/>
            <person name="Meincke L."/>
            <person name="Brettin T."/>
            <person name="Detter J.C."/>
            <person name="Han C."/>
            <person name="Larimer F."/>
            <person name="Land M."/>
            <person name="Hauser L."/>
            <person name="Markowitz V."/>
            <person name="Cheng J.F."/>
            <person name="Hugenholtz P."/>
            <person name="Woyke T."/>
            <person name="Wu D."/>
            <person name="Eisen J.A."/>
        </authorList>
    </citation>
    <scope>NUCLEOTIDE SEQUENCE [LARGE SCALE GENOMIC DNA]</scope>
    <source>
        <strain evidence="6">ATCC 33386 / NCTC 11300</strain>
    </source>
</reference>
<dbReference type="PANTHER" id="PTHR42717:SF1">
    <property type="entry name" value="IMIDAZOLONEPROPIONASE AND RELATED AMIDOHYDROLASES"/>
    <property type="match status" value="1"/>
</dbReference>
<dbReference type="InterPro" id="IPR032466">
    <property type="entry name" value="Metal_Hydrolase"/>
</dbReference>
<feature type="binding site" description="via carbamate group" evidence="1">
    <location>
        <position position="155"/>
    </location>
    <ligand>
        <name>Zn(2+)</name>
        <dbReference type="ChEBI" id="CHEBI:29105"/>
        <label>2</label>
    </ligand>
</feature>
<feature type="binding site" evidence="1">
    <location>
        <position position="62"/>
    </location>
    <ligand>
        <name>Zn(2+)</name>
        <dbReference type="ChEBI" id="CHEBI:29105"/>
        <label>1</label>
    </ligand>
</feature>
<feature type="binding site" evidence="1">
    <location>
        <position position="270"/>
    </location>
    <ligand>
        <name>Zn(2+)</name>
        <dbReference type="ChEBI" id="CHEBI:29105"/>
        <label>1</label>
    </ligand>
</feature>
<dbReference type="GO" id="GO:0016810">
    <property type="term" value="F:hydrolase activity, acting on carbon-nitrogen (but not peptide) bonds"/>
    <property type="evidence" value="ECO:0007669"/>
    <property type="project" value="InterPro"/>
</dbReference>
<dbReference type="Proteomes" id="UP000000845">
    <property type="component" value="Chromosome"/>
</dbReference>
<dbReference type="RefSeq" id="WP_012860143.1">
    <property type="nucleotide sequence ID" value="NC_013517.1"/>
</dbReference>
<dbReference type="PIRSF" id="PIRSF039004">
    <property type="entry name" value="ADE_EF_0837"/>
    <property type="match status" value="1"/>
</dbReference>
<dbReference type="Gene3D" id="2.30.40.10">
    <property type="entry name" value="Urease, subunit C, domain 1"/>
    <property type="match status" value="1"/>
</dbReference>
<name>D1APW9_SEBTE</name>